<name>A0ABX1TPM3_9GAMM</name>
<dbReference type="RefSeq" id="WP_169250667.1">
    <property type="nucleotide sequence ID" value="NZ_SPMZ01000104.1"/>
</dbReference>
<evidence type="ECO:0000313" key="1">
    <source>
        <dbReference type="EMBL" id="NMQ21397.1"/>
    </source>
</evidence>
<proteinExistence type="predicted"/>
<keyword evidence="2" id="KW-1185">Reference proteome</keyword>
<organism evidence="1 2">
    <name type="scientific">Candidatus Competibacter phosphatis</name>
    <dbReference type="NCBI Taxonomy" id="221280"/>
    <lineage>
        <taxon>Bacteria</taxon>
        <taxon>Pseudomonadati</taxon>
        <taxon>Pseudomonadota</taxon>
        <taxon>Gammaproteobacteria</taxon>
        <taxon>Candidatus Competibacteraceae</taxon>
        <taxon>Candidatus Competibacter</taxon>
    </lineage>
</organism>
<reference evidence="1 2" key="1">
    <citation type="submission" date="2019-03" db="EMBL/GenBank/DDBJ databases">
        <title>Metabolic reconstructions from genomes of highly enriched 'Candidatus Accumulibacter' and 'Candidatus Competibacter' bioreactor populations.</title>
        <authorList>
            <person name="Annavajhala M.K."/>
            <person name="Welles L."/>
            <person name="Abbas B."/>
            <person name="Sorokin D."/>
            <person name="Park H."/>
            <person name="Van Loosdrecht M."/>
            <person name="Chandran K."/>
        </authorList>
    </citation>
    <scope>NUCLEOTIDE SEQUENCE [LARGE SCALE GENOMIC DNA]</scope>
    <source>
        <strain evidence="1 2">SBR_G</strain>
    </source>
</reference>
<protein>
    <submittedName>
        <fullName evidence="1">Uncharacterized protein</fullName>
    </submittedName>
</protein>
<comment type="caution">
    <text evidence="1">The sequence shown here is derived from an EMBL/GenBank/DDBJ whole genome shotgun (WGS) entry which is preliminary data.</text>
</comment>
<accession>A0ABX1TPM3</accession>
<dbReference type="Proteomes" id="UP000760480">
    <property type="component" value="Unassembled WGS sequence"/>
</dbReference>
<evidence type="ECO:0000313" key="2">
    <source>
        <dbReference type="Proteomes" id="UP000760480"/>
    </source>
</evidence>
<dbReference type="EMBL" id="SPMZ01000104">
    <property type="protein sequence ID" value="NMQ21397.1"/>
    <property type="molecule type" value="Genomic_DNA"/>
</dbReference>
<gene>
    <name evidence="1" type="ORF">E4P82_20635</name>
</gene>
<sequence length="130" mass="15449">MEKNQRHQERGLKGKSAILIREKRFADFILNNSKEIVYFDVYRNASYDDNSLEAIELVSNTFNINYFWIYSECQELKENEKPSREKCQGYDIFIDHSLDDKDADAIVYRDKLRLKGFFCNKRVRGNAYGI</sequence>